<keyword evidence="3" id="KW-1185">Reference proteome</keyword>
<organism evidence="2 3">
    <name type="scientific">Limnofasciculus baicalensis BBK-W-15</name>
    <dbReference type="NCBI Taxonomy" id="2699891"/>
    <lineage>
        <taxon>Bacteria</taxon>
        <taxon>Bacillati</taxon>
        <taxon>Cyanobacteriota</taxon>
        <taxon>Cyanophyceae</taxon>
        <taxon>Coleofasciculales</taxon>
        <taxon>Coleofasciculaceae</taxon>
        <taxon>Limnofasciculus</taxon>
        <taxon>Limnofasciculus baicalensis</taxon>
    </lineage>
</organism>
<evidence type="ECO:0000313" key="3">
    <source>
        <dbReference type="Proteomes" id="UP001204953"/>
    </source>
</evidence>
<dbReference type="PANTHER" id="PTHR35400">
    <property type="entry name" value="SLR1083 PROTEIN"/>
    <property type="match status" value="1"/>
</dbReference>
<accession>A0AAE3KK54</accession>
<sequence length="125" mass="13425">MIPSSTISSPLTIPPLENGDKLTRAEFERRYEAMAEVKKAELIEGVVYMASPVCAKSHGKPHGAIMGWLVACEAATPGVEALDNTTLRLNADNEPQPDAIEVFPGLWLDISALLAGDLARVIDLL</sequence>
<dbReference type="InterPro" id="IPR008538">
    <property type="entry name" value="Uma2"/>
</dbReference>
<keyword evidence="2" id="KW-0378">Hydrolase</keyword>
<keyword evidence="2" id="KW-0255">Endonuclease</keyword>
<feature type="domain" description="Putative restriction endonuclease" evidence="1">
    <location>
        <begin position="26"/>
        <end position="113"/>
    </location>
</feature>
<evidence type="ECO:0000313" key="2">
    <source>
        <dbReference type="EMBL" id="MCP2727215.1"/>
    </source>
</evidence>
<name>A0AAE3KK54_9CYAN</name>
<dbReference type="AlphaFoldDB" id="A0AAE3KK54"/>
<gene>
    <name evidence="2" type="ORF">NJ959_01850</name>
</gene>
<dbReference type="InterPro" id="IPR012296">
    <property type="entry name" value="Nuclease_put_TT1808"/>
</dbReference>
<dbReference type="PANTHER" id="PTHR35400:SF3">
    <property type="entry name" value="SLL1072 PROTEIN"/>
    <property type="match status" value="1"/>
</dbReference>
<dbReference type="EMBL" id="JAMZMM010000009">
    <property type="protein sequence ID" value="MCP2727215.1"/>
    <property type="molecule type" value="Genomic_DNA"/>
</dbReference>
<dbReference type="Pfam" id="PF05685">
    <property type="entry name" value="Uma2"/>
    <property type="match status" value="1"/>
</dbReference>
<reference evidence="2" key="1">
    <citation type="submission" date="2022-06" db="EMBL/GenBank/DDBJ databases">
        <title>New cyanobacteria of genus Symplocastrum in benthos of Lake Baikal.</title>
        <authorList>
            <person name="Sorokovikova E."/>
            <person name="Tikhonova I."/>
            <person name="Krasnopeev A."/>
            <person name="Evseev P."/>
            <person name="Gladkikh A."/>
            <person name="Belykh O."/>
        </authorList>
    </citation>
    <scope>NUCLEOTIDE SEQUENCE</scope>
    <source>
        <strain evidence="2">BBK-W-15</strain>
    </source>
</reference>
<dbReference type="InterPro" id="IPR011335">
    <property type="entry name" value="Restrct_endonuc-II-like"/>
</dbReference>
<evidence type="ECO:0000259" key="1">
    <source>
        <dbReference type="Pfam" id="PF05685"/>
    </source>
</evidence>
<dbReference type="Gene3D" id="3.90.1570.10">
    <property type="entry name" value="tt1808, chain A"/>
    <property type="match status" value="1"/>
</dbReference>
<dbReference type="GO" id="GO:0004519">
    <property type="term" value="F:endonuclease activity"/>
    <property type="evidence" value="ECO:0007669"/>
    <property type="project" value="UniProtKB-KW"/>
</dbReference>
<dbReference type="RefSeq" id="WP_254010031.1">
    <property type="nucleotide sequence ID" value="NZ_JAMZMM010000009.1"/>
</dbReference>
<proteinExistence type="predicted"/>
<comment type="caution">
    <text evidence="2">The sequence shown here is derived from an EMBL/GenBank/DDBJ whole genome shotgun (WGS) entry which is preliminary data.</text>
</comment>
<keyword evidence="2" id="KW-0540">Nuclease</keyword>
<protein>
    <submittedName>
        <fullName evidence="2">Uma2 family endonuclease</fullName>
    </submittedName>
</protein>
<dbReference type="Proteomes" id="UP001204953">
    <property type="component" value="Unassembled WGS sequence"/>
</dbReference>
<dbReference type="SUPFAM" id="SSF52980">
    <property type="entry name" value="Restriction endonuclease-like"/>
    <property type="match status" value="1"/>
</dbReference>